<keyword evidence="6 9" id="KW-1133">Transmembrane helix</keyword>
<evidence type="ECO:0000256" key="9">
    <source>
        <dbReference type="SAM" id="Phobius"/>
    </source>
</evidence>
<dbReference type="GO" id="GO:0017038">
    <property type="term" value="P:protein import"/>
    <property type="evidence" value="ECO:0007669"/>
    <property type="project" value="TreeGrafter"/>
</dbReference>
<comment type="similarity">
    <text evidence="8">Belongs to the exbB/tolQ family.</text>
</comment>
<evidence type="ECO:0000313" key="12">
    <source>
        <dbReference type="Proteomes" id="UP000333828"/>
    </source>
</evidence>
<evidence type="ECO:0000256" key="6">
    <source>
        <dbReference type="ARBA" id="ARBA00022989"/>
    </source>
</evidence>
<keyword evidence="7 9" id="KW-0472">Membrane</keyword>
<evidence type="ECO:0000256" key="2">
    <source>
        <dbReference type="ARBA" id="ARBA00022448"/>
    </source>
</evidence>
<gene>
    <name evidence="11" type="primary">exbB_2</name>
    <name evidence="11" type="ORF">PIN31115_03909</name>
</gene>
<dbReference type="Proteomes" id="UP000333828">
    <property type="component" value="Unassembled WGS sequence"/>
</dbReference>
<dbReference type="PANTHER" id="PTHR30625:SF15">
    <property type="entry name" value="BIOPOLYMER TRANSPORT PROTEIN EXBB"/>
    <property type="match status" value="1"/>
</dbReference>
<feature type="transmembrane region" description="Helical" evidence="9">
    <location>
        <begin position="15"/>
        <end position="33"/>
    </location>
</feature>
<organism evidence="11 12">
    <name type="scientific">Pandoraea iniqua</name>
    <dbReference type="NCBI Taxonomy" id="2508288"/>
    <lineage>
        <taxon>Bacteria</taxon>
        <taxon>Pseudomonadati</taxon>
        <taxon>Pseudomonadota</taxon>
        <taxon>Betaproteobacteria</taxon>
        <taxon>Burkholderiales</taxon>
        <taxon>Burkholderiaceae</taxon>
        <taxon>Pandoraea</taxon>
    </lineage>
</organism>
<protein>
    <submittedName>
        <fullName evidence="11">Biopolymer transport protein ExbB</fullName>
    </submittedName>
</protein>
<keyword evidence="12" id="KW-1185">Reference proteome</keyword>
<feature type="domain" description="MotA/TolQ/ExbB proton channel" evidence="10">
    <location>
        <begin position="89"/>
        <end position="192"/>
    </location>
</feature>
<dbReference type="InterPro" id="IPR002898">
    <property type="entry name" value="MotA_ExbB_proton_chnl"/>
</dbReference>
<evidence type="ECO:0000256" key="1">
    <source>
        <dbReference type="ARBA" id="ARBA00004651"/>
    </source>
</evidence>
<accession>A0A5E4XJN9</accession>
<dbReference type="PANTHER" id="PTHR30625">
    <property type="entry name" value="PROTEIN TOLQ"/>
    <property type="match status" value="1"/>
</dbReference>
<name>A0A5E4XJN9_9BURK</name>
<dbReference type="RefSeq" id="WP_150685454.1">
    <property type="nucleotide sequence ID" value="NZ_CABPSI010000004.1"/>
</dbReference>
<dbReference type="AlphaFoldDB" id="A0A5E4XJN9"/>
<dbReference type="Pfam" id="PF01618">
    <property type="entry name" value="MotA_ExbB"/>
    <property type="match status" value="1"/>
</dbReference>
<evidence type="ECO:0000256" key="8">
    <source>
        <dbReference type="RuleBase" id="RU004057"/>
    </source>
</evidence>
<evidence type="ECO:0000256" key="7">
    <source>
        <dbReference type="ARBA" id="ARBA00023136"/>
    </source>
</evidence>
<feature type="transmembrane region" description="Helical" evidence="9">
    <location>
        <begin position="113"/>
        <end position="139"/>
    </location>
</feature>
<sequence>MDLTQINQLAMSSGGTLYLMVLLAFVGITVIVDRGLRLRRTFRGGERIVTAVSALPMIDVHDADELRAAATGLPHGRLLDAYAHNLKRVHGGDMEAVIDEAIYLEVPRVDRGLWVLDTVITVAPLLGLFGTIVGMFHAFDVLGAAGGDPTQVTSGVAEALIATACGLAIAMSHLWFFNAMQDTVRQTVHQMDTLKRLLLNRHSASQQAVEPTGVVLRHERASA</sequence>
<keyword evidence="2 8" id="KW-0813">Transport</keyword>
<keyword evidence="3" id="KW-1003">Cell membrane</keyword>
<evidence type="ECO:0000259" key="10">
    <source>
        <dbReference type="Pfam" id="PF01618"/>
    </source>
</evidence>
<evidence type="ECO:0000256" key="3">
    <source>
        <dbReference type="ARBA" id="ARBA00022475"/>
    </source>
</evidence>
<evidence type="ECO:0000256" key="5">
    <source>
        <dbReference type="ARBA" id="ARBA00022927"/>
    </source>
</evidence>
<keyword evidence="5 8" id="KW-0653">Protein transport</keyword>
<evidence type="ECO:0000256" key="4">
    <source>
        <dbReference type="ARBA" id="ARBA00022692"/>
    </source>
</evidence>
<feature type="transmembrane region" description="Helical" evidence="9">
    <location>
        <begin position="159"/>
        <end position="177"/>
    </location>
</feature>
<evidence type="ECO:0000313" key="11">
    <source>
        <dbReference type="EMBL" id="VVE36537.1"/>
    </source>
</evidence>
<dbReference type="InterPro" id="IPR050790">
    <property type="entry name" value="ExbB/TolQ_transport"/>
</dbReference>
<comment type="subcellular location">
    <subcellularLocation>
        <location evidence="1">Cell membrane</location>
        <topology evidence="1">Multi-pass membrane protein</topology>
    </subcellularLocation>
    <subcellularLocation>
        <location evidence="8">Membrane</location>
        <topology evidence="8">Multi-pass membrane protein</topology>
    </subcellularLocation>
</comment>
<dbReference type="EMBL" id="CABPSI010000004">
    <property type="protein sequence ID" value="VVE36537.1"/>
    <property type="molecule type" value="Genomic_DNA"/>
</dbReference>
<reference evidence="11 12" key="1">
    <citation type="submission" date="2019-08" db="EMBL/GenBank/DDBJ databases">
        <authorList>
            <person name="Peeters C."/>
        </authorList>
    </citation>
    <scope>NUCLEOTIDE SEQUENCE [LARGE SCALE GENOMIC DNA]</scope>
    <source>
        <strain evidence="11 12">LMG 31115</strain>
    </source>
</reference>
<dbReference type="GO" id="GO:0005886">
    <property type="term" value="C:plasma membrane"/>
    <property type="evidence" value="ECO:0007669"/>
    <property type="project" value="UniProtKB-SubCell"/>
</dbReference>
<keyword evidence="4 9" id="KW-0812">Transmembrane</keyword>
<proteinExistence type="inferred from homology"/>